<organism evidence="5 6">
    <name type="scientific">Novosphingobium aromaticivorans (strain ATCC 700278 / DSM 12444 / CCUG 56034 / CIP 105152 / NBRC 16084 / F199)</name>
    <dbReference type="NCBI Taxonomy" id="279238"/>
    <lineage>
        <taxon>Bacteria</taxon>
        <taxon>Pseudomonadati</taxon>
        <taxon>Pseudomonadota</taxon>
        <taxon>Alphaproteobacteria</taxon>
        <taxon>Sphingomonadales</taxon>
        <taxon>Sphingomonadaceae</taxon>
        <taxon>Novosphingobium</taxon>
    </lineage>
</organism>
<evidence type="ECO:0000259" key="4">
    <source>
        <dbReference type="Pfam" id="PF13472"/>
    </source>
</evidence>
<evidence type="ECO:0000313" key="5">
    <source>
        <dbReference type="EMBL" id="ABD26245.1"/>
    </source>
</evidence>
<dbReference type="STRING" id="279238.Saro_1805"/>
<dbReference type="Gene3D" id="3.40.50.1110">
    <property type="entry name" value="SGNH hydrolase"/>
    <property type="match status" value="1"/>
</dbReference>
<feature type="domain" description="SGNH hydrolase-type esterase" evidence="4">
    <location>
        <begin position="38"/>
        <end position="267"/>
    </location>
</feature>
<evidence type="ECO:0000256" key="3">
    <source>
        <dbReference type="SAM" id="SignalP"/>
    </source>
</evidence>
<evidence type="ECO:0000313" key="6">
    <source>
        <dbReference type="Proteomes" id="UP000009134"/>
    </source>
</evidence>
<feature type="disulfide bond" evidence="2">
    <location>
        <begin position="192"/>
        <end position="240"/>
    </location>
</feature>
<dbReference type="KEGG" id="nar:Saro_1805"/>
<accession>Q2G7C8</accession>
<gene>
    <name evidence="5" type="ordered locus">Saro_1805</name>
</gene>
<dbReference type="PANTHER" id="PTHR37981:SF1">
    <property type="entry name" value="SGNH HYDROLASE-TYPE ESTERASE DOMAIN-CONTAINING PROTEIN"/>
    <property type="match status" value="1"/>
</dbReference>
<feature type="signal peptide" evidence="3">
    <location>
        <begin position="1"/>
        <end position="21"/>
    </location>
</feature>
<feature type="disulfide bond" evidence="2">
    <location>
        <begin position="133"/>
        <end position="143"/>
    </location>
</feature>
<dbReference type="CDD" id="cd01823">
    <property type="entry name" value="SEST_like"/>
    <property type="match status" value="1"/>
</dbReference>
<feature type="active site" evidence="1">
    <location>
        <position position="260"/>
    </location>
</feature>
<dbReference type="Proteomes" id="UP000009134">
    <property type="component" value="Chromosome"/>
</dbReference>
<keyword evidence="3" id="KW-0732">Signal</keyword>
<feature type="disulfide bond" evidence="2">
    <location>
        <begin position="60"/>
        <end position="84"/>
    </location>
</feature>
<reference evidence="6" key="1">
    <citation type="submission" date="2006-01" db="EMBL/GenBank/DDBJ databases">
        <title>Complete sequence of Novosphingobium aromaticivorans DSM 12444.</title>
        <authorList>
            <consortium name="US DOE Joint Genome Institute"/>
            <person name="Copeland A."/>
            <person name="Lucas S."/>
            <person name="Lapidus A."/>
            <person name="Barry K."/>
            <person name="Detter J.C."/>
            <person name="Glavina T."/>
            <person name="Hammon N."/>
            <person name="Israni S."/>
            <person name="Pitluck S."/>
            <person name="Chain P."/>
            <person name="Malfatti S."/>
            <person name="Shin M."/>
            <person name="Vergez L."/>
            <person name="Schmutz J."/>
            <person name="Larimer F."/>
            <person name="Land M."/>
            <person name="Kyrpides N."/>
            <person name="Ivanova N."/>
            <person name="Fredrickson J."/>
            <person name="Balkwill D."/>
            <person name="Romine M.F."/>
            <person name="Richardson P."/>
        </authorList>
    </citation>
    <scope>NUCLEOTIDE SEQUENCE [LARGE SCALE GENOMIC DNA]</scope>
    <source>
        <strain evidence="6">ATCC 700278 / DSM 12444 / CCUG 56034 / CIP 105152 / NBRC 16084 / F199</strain>
    </source>
</reference>
<dbReference type="SUPFAM" id="SSF52266">
    <property type="entry name" value="SGNH hydrolase"/>
    <property type="match status" value="1"/>
</dbReference>
<dbReference type="Pfam" id="PF13472">
    <property type="entry name" value="Lipase_GDSL_2"/>
    <property type="match status" value="1"/>
</dbReference>
<dbReference type="InterPro" id="IPR037460">
    <property type="entry name" value="SEST-like"/>
</dbReference>
<dbReference type="GO" id="GO:0016788">
    <property type="term" value="F:hydrolase activity, acting on ester bonds"/>
    <property type="evidence" value="ECO:0007669"/>
    <property type="project" value="InterPro"/>
</dbReference>
<dbReference type="eggNOG" id="COG2755">
    <property type="taxonomic scope" value="Bacteria"/>
</dbReference>
<dbReference type="AlphaFoldDB" id="Q2G7C8"/>
<name>Q2G7C8_NOVAD</name>
<dbReference type="HOGENOM" id="CLU_038449_1_1_5"/>
<feature type="active site" description="Nucleophile" evidence="1">
    <location>
        <position position="42"/>
    </location>
</feature>
<sequence length="281" mass="29798">MKLFARRCAPVLLALAGLAPAATVAREAPLAEGARYVALGSSFAAGPGVGPNAPGSPERCGRGTLNYPHLLAEALKLDLVDATCSGATTHHVLGPWNEVPPQIDSVNGDTRLVTLTIGGNDVSFVGNIFAAACEKMASPDPRCGKWREITEEEWQADEERMRSIVRQIHARAPLARVVVVDYITVLPPSGTCAAMAISPDRLAQSRSAAKRLARITARVAREEGASLLKFSHISRRHHPCSAKPWSNGLSAPADDGIPVHPNRLGHAEAAAALVKLVKLMK</sequence>
<keyword evidence="6" id="KW-1185">Reference proteome</keyword>
<protein>
    <recommendedName>
        <fullName evidence="4">SGNH hydrolase-type esterase domain-containing protein</fullName>
    </recommendedName>
</protein>
<dbReference type="PANTHER" id="PTHR37981">
    <property type="entry name" value="LIPASE 2"/>
    <property type="match status" value="1"/>
</dbReference>
<evidence type="ECO:0000256" key="1">
    <source>
        <dbReference type="PIRSR" id="PIRSR637460-1"/>
    </source>
</evidence>
<dbReference type="GO" id="GO:0006629">
    <property type="term" value="P:lipid metabolic process"/>
    <property type="evidence" value="ECO:0007669"/>
    <property type="project" value="TreeGrafter"/>
</dbReference>
<feature type="chain" id="PRO_5004208081" description="SGNH hydrolase-type esterase domain-containing protein" evidence="3">
    <location>
        <begin position="22"/>
        <end position="281"/>
    </location>
</feature>
<dbReference type="EMBL" id="CP000248">
    <property type="protein sequence ID" value="ABD26245.1"/>
    <property type="molecule type" value="Genomic_DNA"/>
</dbReference>
<proteinExistence type="predicted"/>
<keyword evidence="2" id="KW-1015">Disulfide bond</keyword>
<dbReference type="InterPro" id="IPR013830">
    <property type="entry name" value="SGNH_hydro"/>
</dbReference>
<evidence type="ECO:0000256" key="2">
    <source>
        <dbReference type="PIRSR" id="PIRSR637460-2"/>
    </source>
</evidence>
<dbReference type="InterPro" id="IPR036514">
    <property type="entry name" value="SGNH_hydro_sf"/>
</dbReference>